<comment type="catalytic activity">
    <reaction evidence="1 4">
        <text>(4aS,6R)-4a-hydroxy-L-erythro-5,6,7,8-tetrahydrobiopterin = (6R)-L-erythro-6,7-dihydrobiopterin + H2O</text>
        <dbReference type="Rhea" id="RHEA:11920"/>
        <dbReference type="ChEBI" id="CHEBI:15377"/>
        <dbReference type="ChEBI" id="CHEBI:15642"/>
        <dbReference type="ChEBI" id="CHEBI:43120"/>
        <dbReference type="EC" id="4.2.1.96"/>
    </reaction>
</comment>
<gene>
    <name evidence="5" type="ORF">G8770_00970</name>
</gene>
<dbReference type="InterPro" id="IPR050376">
    <property type="entry name" value="Pterin-4-alpha-carb_dehyd"/>
</dbReference>
<dbReference type="NCBIfam" id="NF002016">
    <property type="entry name" value="PRK00823.1-1"/>
    <property type="match status" value="1"/>
</dbReference>
<dbReference type="HAMAP" id="MF_00434">
    <property type="entry name" value="Pterin_4_alpha"/>
    <property type="match status" value="1"/>
</dbReference>
<evidence type="ECO:0000256" key="4">
    <source>
        <dbReference type="HAMAP-Rule" id="MF_00434"/>
    </source>
</evidence>
<organism evidence="5 6">
    <name type="scientific">Pseudomaricurvus hydrocarbonicus</name>
    <dbReference type="NCBI Taxonomy" id="1470433"/>
    <lineage>
        <taxon>Bacteria</taxon>
        <taxon>Pseudomonadati</taxon>
        <taxon>Pseudomonadota</taxon>
        <taxon>Gammaproteobacteria</taxon>
        <taxon>Cellvibrionales</taxon>
        <taxon>Cellvibrionaceae</taxon>
        <taxon>Pseudomaricurvus</taxon>
    </lineage>
</organism>
<sequence>MTPLAGESCTTCKAGAPCVPVEERQALLDQLPGWLLISPDGVDQLEKVYPFQDFNQALDFANAVGELAQGANHHPAILVEWGKATITWWTHTIHGLHRNDFVMAAKTDYLHGK</sequence>
<evidence type="ECO:0000256" key="2">
    <source>
        <dbReference type="ARBA" id="ARBA00006472"/>
    </source>
</evidence>
<accession>A0A9E5MG18</accession>
<dbReference type="Proteomes" id="UP000787472">
    <property type="component" value="Unassembled WGS sequence"/>
</dbReference>
<evidence type="ECO:0000313" key="6">
    <source>
        <dbReference type="Proteomes" id="UP000787472"/>
    </source>
</evidence>
<dbReference type="Gene3D" id="3.30.1360.20">
    <property type="entry name" value="Transcriptional coactivator/pterin dehydratase"/>
    <property type="match status" value="1"/>
</dbReference>
<comment type="caution">
    <text evidence="5">The sequence shown here is derived from an EMBL/GenBank/DDBJ whole genome shotgun (WGS) entry which is preliminary data.</text>
</comment>
<proteinExistence type="inferred from homology"/>
<protein>
    <recommendedName>
        <fullName evidence="4">Putative pterin-4-alpha-carbinolamine dehydratase</fullName>
        <shortName evidence="4">PHS</shortName>
        <ecNumber evidence="4">4.2.1.96</ecNumber>
    </recommendedName>
    <alternativeName>
        <fullName evidence="4">4-alpha-hydroxy-tetrahydropterin dehydratase</fullName>
    </alternativeName>
    <alternativeName>
        <fullName evidence="4">Pterin carbinolamine dehydratase</fullName>
        <shortName evidence="4">PCD</shortName>
    </alternativeName>
</protein>
<evidence type="ECO:0000256" key="1">
    <source>
        <dbReference type="ARBA" id="ARBA00001554"/>
    </source>
</evidence>
<evidence type="ECO:0000313" key="5">
    <source>
        <dbReference type="EMBL" id="NHO64116.1"/>
    </source>
</evidence>
<dbReference type="AlphaFoldDB" id="A0A9E5MG18"/>
<comment type="similarity">
    <text evidence="2 4">Belongs to the pterin-4-alpha-carbinolamine dehydratase family.</text>
</comment>
<dbReference type="PANTHER" id="PTHR42805:SF1">
    <property type="entry name" value="PTERIN-4-ALPHA-CARBINOLAMINE DEHYDRATASE-RELATED"/>
    <property type="match status" value="1"/>
</dbReference>
<dbReference type="GO" id="GO:0006729">
    <property type="term" value="P:tetrahydrobiopterin biosynthetic process"/>
    <property type="evidence" value="ECO:0007669"/>
    <property type="project" value="InterPro"/>
</dbReference>
<keyword evidence="6" id="KW-1185">Reference proteome</keyword>
<dbReference type="RefSeq" id="WP_167180822.1">
    <property type="nucleotide sequence ID" value="NZ_JAAONZ010000001.1"/>
</dbReference>
<dbReference type="EC" id="4.2.1.96" evidence="4"/>
<dbReference type="SUPFAM" id="SSF55248">
    <property type="entry name" value="PCD-like"/>
    <property type="match status" value="1"/>
</dbReference>
<dbReference type="Pfam" id="PF01329">
    <property type="entry name" value="Pterin_4a"/>
    <property type="match status" value="1"/>
</dbReference>
<dbReference type="GO" id="GO:0008124">
    <property type="term" value="F:4-alpha-hydroxytetrahydrobiopterin dehydratase activity"/>
    <property type="evidence" value="ECO:0007669"/>
    <property type="project" value="UniProtKB-UniRule"/>
</dbReference>
<dbReference type="InterPro" id="IPR036428">
    <property type="entry name" value="PCD_sf"/>
</dbReference>
<name>A0A9E5MG18_9GAMM</name>
<dbReference type="CDD" id="cd00913">
    <property type="entry name" value="PCD_DCoH_subfamily_a"/>
    <property type="match status" value="1"/>
</dbReference>
<reference evidence="5" key="1">
    <citation type="submission" date="2020-03" db="EMBL/GenBank/DDBJ databases">
        <authorList>
            <person name="Guo F."/>
        </authorList>
    </citation>
    <scope>NUCLEOTIDE SEQUENCE</scope>
    <source>
        <strain evidence="5">JCM 30134</strain>
    </source>
</reference>
<dbReference type="EMBL" id="JAAONZ010000001">
    <property type="protein sequence ID" value="NHO64116.1"/>
    <property type="molecule type" value="Genomic_DNA"/>
</dbReference>
<dbReference type="InterPro" id="IPR001533">
    <property type="entry name" value="Pterin_deHydtase"/>
</dbReference>
<keyword evidence="3 4" id="KW-0456">Lyase</keyword>
<dbReference type="PANTHER" id="PTHR42805">
    <property type="entry name" value="PTERIN-4-ALPHA-CARBINOLAMINE DEHYDRATASE-RELATED"/>
    <property type="match status" value="1"/>
</dbReference>
<evidence type="ECO:0000256" key="3">
    <source>
        <dbReference type="ARBA" id="ARBA00023239"/>
    </source>
</evidence>